<sequence length="225" mass="26165">MIFGSYFYELVESFQKYSHVKDIPYLILFIIILIIPFIIVVVLCILYVFKRSDRGNLQWDAKRRREYADALALCRIGESYLNKGIYSKAIETEKRAISLDPNLAHAHKILGKSYWKSGRVQEAISSLERSLTIQQDQADVNVELGICYSSLEMYDIAKVYFDTALNFNPNYDEAYYLKAKLLGDIYGDFEGAEKLLKKYLSLVPLSKKSDEAKRLIRDYSRRKSY</sequence>
<dbReference type="SMART" id="SM00028">
    <property type="entry name" value="TPR"/>
    <property type="match status" value="3"/>
</dbReference>
<dbReference type="InterPro" id="IPR019734">
    <property type="entry name" value="TPR_rpt"/>
</dbReference>
<feature type="repeat" description="TPR" evidence="1">
    <location>
        <begin position="138"/>
        <end position="171"/>
    </location>
</feature>
<gene>
    <name evidence="3" type="ORF">C4541_08090</name>
</gene>
<dbReference type="AlphaFoldDB" id="A0A3A4R1S8"/>
<evidence type="ECO:0000256" key="1">
    <source>
        <dbReference type="PROSITE-ProRule" id="PRU00339"/>
    </source>
</evidence>
<comment type="caution">
    <text evidence="3">The sequence shown here is derived from an EMBL/GenBank/DDBJ whole genome shotgun (WGS) entry which is preliminary data.</text>
</comment>
<dbReference type="PANTHER" id="PTHR12558:SF13">
    <property type="entry name" value="CELL DIVISION CYCLE PROTEIN 27 HOMOLOG"/>
    <property type="match status" value="1"/>
</dbReference>
<dbReference type="SUPFAM" id="SSF48452">
    <property type="entry name" value="TPR-like"/>
    <property type="match status" value="1"/>
</dbReference>
<keyword evidence="2" id="KW-0812">Transmembrane</keyword>
<evidence type="ECO:0000256" key="2">
    <source>
        <dbReference type="SAM" id="Phobius"/>
    </source>
</evidence>
<evidence type="ECO:0000313" key="4">
    <source>
        <dbReference type="Proteomes" id="UP000266426"/>
    </source>
</evidence>
<feature type="transmembrane region" description="Helical" evidence="2">
    <location>
        <begin position="23"/>
        <end position="49"/>
    </location>
</feature>
<accession>A0A3A4R1S8</accession>
<organism evidence="3 4">
    <name type="scientific">Candidatus Auribacter fodinae</name>
    <dbReference type="NCBI Taxonomy" id="2093366"/>
    <lineage>
        <taxon>Bacteria</taxon>
        <taxon>Pseudomonadati</taxon>
        <taxon>Candidatus Auribacterota</taxon>
        <taxon>Candidatus Auribacteria</taxon>
        <taxon>Candidatus Auribacterales</taxon>
        <taxon>Candidatus Auribacteraceae</taxon>
        <taxon>Candidatus Auribacter</taxon>
    </lineage>
</organism>
<feature type="repeat" description="TPR" evidence="1">
    <location>
        <begin position="70"/>
        <end position="103"/>
    </location>
</feature>
<feature type="repeat" description="TPR" evidence="1">
    <location>
        <begin position="104"/>
        <end position="137"/>
    </location>
</feature>
<proteinExistence type="predicted"/>
<keyword evidence="2" id="KW-1133">Transmembrane helix</keyword>
<reference evidence="3 4" key="1">
    <citation type="journal article" date="2017" name="ISME J.">
        <title>Energy and carbon metabolisms in a deep terrestrial subsurface fluid microbial community.</title>
        <authorList>
            <person name="Momper L."/>
            <person name="Jungbluth S.P."/>
            <person name="Lee M.D."/>
            <person name="Amend J.P."/>
        </authorList>
    </citation>
    <scope>NUCLEOTIDE SEQUENCE [LARGE SCALE GENOMIC DNA]</scope>
    <source>
        <strain evidence="3">SURF_26</strain>
    </source>
</reference>
<dbReference type="Pfam" id="PF13181">
    <property type="entry name" value="TPR_8"/>
    <property type="match status" value="1"/>
</dbReference>
<dbReference type="Gene3D" id="1.25.40.10">
    <property type="entry name" value="Tetratricopeptide repeat domain"/>
    <property type="match status" value="1"/>
</dbReference>
<dbReference type="Pfam" id="PF14559">
    <property type="entry name" value="TPR_19"/>
    <property type="match status" value="1"/>
</dbReference>
<dbReference type="InterPro" id="IPR011990">
    <property type="entry name" value="TPR-like_helical_dom_sf"/>
</dbReference>
<dbReference type="EMBL" id="QZJZ01000067">
    <property type="protein sequence ID" value="RJP58406.1"/>
    <property type="molecule type" value="Genomic_DNA"/>
</dbReference>
<dbReference type="Proteomes" id="UP000266426">
    <property type="component" value="Unassembled WGS sequence"/>
</dbReference>
<name>A0A3A4R1S8_9BACT</name>
<dbReference type="PANTHER" id="PTHR12558">
    <property type="entry name" value="CELL DIVISION CYCLE 16,23,27"/>
    <property type="match status" value="1"/>
</dbReference>
<evidence type="ECO:0000313" key="3">
    <source>
        <dbReference type="EMBL" id="RJP58406.1"/>
    </source>
</evidence>
<keyword evidence="2" id="KW-0472">Membrane</keyword>
<protein>
    <submittedName>
        <fullName evidence="3">Uncharacterized protein</fullName>
    </submittedName>
</protein>
<keyword evidence="1" id="KW-0802">TPR repeat</keyword>
<dbReference type="PROSITE" id="PS50005">
    <property type="entry name" value="TPR"/>
    <property type="match status" value="3"/>
</dbReference>